<feature type="transmembrane region" description="Helical" evidence="5">
    <location>
        <begin position="179"/>
        <end position="204"/>
    </location>
</feature>
<accession>A0AAE7CZ54</accession>
<dbReference type="SUPFAM" id="SSF103473">
    <property type="entry name" value="MFS general substrate transporter"/>
    <property type="match status" value="1"/>
</dbReference>
<proteinExistence type="predicted"/>
<feature type="transmembrane region" description="Helical" evidence="5">
    <location>
        <begin position="255"/>
        <end position="272"/>
    </location>
</feature>
<protein>
    <submittedName>
        <fullName evidence="7">MFS transporter</fullName>
    </submittedName>
</protein>
<dbReference type="GO" id="GO:0022857">
    <property type="term" value="F:transmembrane transporter activity"/>
    <property type="evidence" value="ECO:0007669"/>
    <property type="project" value="InterPro"/>
</dbReference>
<feature type="transmembrane region" description="Helical" evidence="5">
    <location>
        <begin position="31"/>
        <end position="49"/>
    </location>
</feature>
<evidence type="ECO:0000256" key="2">
    <source>
        <dbReference type="ARBA" id="ARBA00022692"/>
    </source>
</evidence>
<dbReference type="CDD" id="cd17393">
    <property type="entry name" value="MFS_MosC_like"/>
    <property type="match status" value="1"/>
</dbReference>
<evidence type="ECO:0000313" key="8">
    <source>
        <dbReference type="Proteomes" id="UP000500801"/>
    </source>
</evidence>
<dbReference type="EMBL" id="CP033622">
    <property type="protein sequence ID" value="QIZ51020.1"/>
    <property type="molecule type" value="Genomic_DNA"/>
</dbReference>
<sequence length="392" mass="40153">MQPLTDSQTLSPLAAPLFDEPGQREQRATRVMFFLAGFGTAVWAALVPFARLNTAVDDGMLGLLLLCLGGGALVAMPVTGMLTTRFGCRKVISLAVLLFCLILPWLAVIPSAALLALALLIFGIGVGTTDCAMNVQAILVEKASGKAMMSGFHGFYSIGGIAGAGAMSGMMSLGLSPLVASLISVVVMVLLLLTHLAGLLGYANPPEGPAFAVPRGMVLVLGLICFAVFLAEGAVLDWSAVFLTAYRGMPDAQGALGFACFATTMTLGRLTGDRVITRLGAQPVVMLGAALAVSGLMLAVWVPYWSVALLGYALIGLGCSNIVPVMFSAIGRQTSMPQAAAVPAVTTLGYLGILAGPASIGFIAHHSSLSAAFLVVATLLALVGLSAKAVKV</sequence>
<dbReference type="InterPro" id="IPR051788">
    <property type="entry name" value="MFS_Transporter"/>
</dbReference>
<dbReference type="PROSITE" id="PS50850">
    <property type="entry name" value="MFS"/>
    <property type="match status" value="1"/>
</dbReference>
<feature type="domain" description="Major facilitator superfamily (MFS) profile" evidence="6">
    <location>
        <begin position="25"/>
        <end position="392"/>
    </location>
</feature>
<feature type="transmembrane region" description="Helical" evidence="5">
    <location>
        <begin position="369"/>
        <end position="390"/>
    </location>
</feature>
<name>A0AAE7CZ54_9GAMM</name>
<evidence type="ECO:0000313" key="7">
    <source>
        <dbReference type="EMBL" id="QIZ51020.1"/>
    </source>
</evidence>
<keyword evidence="3 5" id="KW-1133">Transmembrane helix</keyword>
<feature type="transmembrane region" description="Helical" evidence="5">
    <location>
        <begin position="61"/>
        <end position="79"/>
    </location>
</feature>
<organism evidence="7 8">
    <name type="scientific">Dickeya zeae</name>
    <dbReference type="NCBI Taxonomy" id="204042"/>
    <lineage>
        <taxon>Bacteria</taxon>
        <taxon>Pseudomonadati</taxon>
        <taxon>Pseudomonadota</taxon>
        <taxon>Gammaproteobacteria</taxon>
        <taxon>Enterobacterales</taxon>
        <taxon>Pectobacteriaceae</taxon>
        <taxon>Dickeya</taxon>
    </lineage>
</organism>
<keyword evidence="2 5" id="KW-0812">Transmembrane</keyword>
<evidence type="ECO:0000259" key="6">
    <source>
        <dbReference type="PROSITE" id="PS50850"/>
    </source>
</evidence>
<feature type="transmembrane region" description="Helical" evidence="5">
    <location>
        <begin position="114"/>
        <end position="140"/>
    </location>
</feature>
<dbReference type="Proteomes" id="UP000500801">
    <property type="component" value="Chromosome"/>
</dbReference>
<feature type="transmembrane region" description="Helical" evidence="5">
    <location>
        <begin position="91"/>
        <end position="108"/>
    </location>
</feature>
<dbReference type="GO" id="GO:0016020">
    <property type="term" value="C:membrane"/>
    <property type="evidence" value="ECO:0007669"/>
    <property type="project" value="UniProtKB-SubCell"/>
</dbReference>
<comment type="subcellular location">
    <subcellularLocation>
        <location evidence="1">Membrane</location>
        <topology evidence="1">Multi-pass membrane protein</topology>
    </subcellularLocation>
</comment>
<dbReference type="PANTHER" id="PTHR23514">
    <property type="entry name" value="BYPASS OF STOP CODON PROTEIN 6"/>
    <property type="match status" value="1"/>
</dbReference>
<feature type="transmembrane region" description="Helical" evidence="5">
    <location>
        <begin position="342"/>
        <end position="363"/>
    </location>
</feature>
<dbReference type="InterPro" id="IPR036259">
    <property type="entry name" value="MFS_trans_sf"/>
</dbReference>
<evidence type="ECO:0000256" key="5">
    <source>
        <dbReference type="SAM" id="Phobius"/>
    </source>
</evidence>
<evidence type="ECO:0000256" key="4">
    <source>
        <dbReference type="ARBA" id="ARBA00023136"/>
    </source>
</evidence>
<feature type="transmembrane region" description="Helical" evidence="5">
    <location>
        <begin position="152"/>
        <end position="173"/>
    </location>
</feature>
<gene>
    <name evidence="7" type="ORF">DWG24_09680</name>
</gene>
<reference evidence="7 8" key="1">
    <citation type="submission" date="2018-11" db="EMBL/GenBank/DDBJ databases">
        <title>Complete genome sequence of Dickeya zeae strain CE1 infecting Canna edulis Ker-Gawl. in China.</title>
        <authorList>
            <person name="Zhang J."/>
            <person name="Lin B."/>
            <person name="Shen H."/>
            <person name="Jiang S."/>
            <person name="Pu X."/>
            <person name="Sun D."/>
        </authorList>
    </citation>
    <scope>NUCLEOTIDE SEQUENCE [LARGE SCALE GENOMIC DNA]</scope>
    <source>
        <strain evidence="7 8">CE1</strain>
    </source>
</reference>
<feature type="transmembrane region" description="Helical" evidence="5">
    <location>
        <begin position="216"/>
        <end position="235"/>
    </location>
</feature>
<dbReference type="Gene3D" id="1.20.1250.20">
    <property type="entry name" value="MFS general substrate transporter like domains"/>
    <property type="match status" value="2"/>
</dbReference>
<dbReference type="RefSeq" id="WP_168362370.1">
    <property type="nucleotide sequence ID" value="NZ_CP033622.1"/>
</dbReference>
<evidence type="ECO:0000256" key="3">
    <source>
        <dbReference type="ARBA" id="ARBA00022989"/>
    </source>
</evidence>
<feature type="transmembrane region" description="Helical" evidence="5">
    <location>
        <begin position="310"/>
        <end position="330"/>
    </location>
</feature>
<evidence type="ECO:0000256" key="1">
    <source>
        <dbReference type="ARBA" id="ARBA00004141"/>
    </source>
</evidence>
<dbReference type="AlphaFoldDB" id="A0AAE7CZ54"/>
<dbReference type="PANTHER" id="PTHR23514:SF13">
    <property type="entry name" value="INNER MEMBRANE PROTEIN YBJJ"/>
    <property type="match status" value="1"/>
</dbReference>
<keyword evidence="4 5" id="KW-0472">Membrane</keyword>
<feature type="transmembrane region" description="Helical" evidence="5">
    <location>
        <begin position="284"/>
        <end position="304"/>
    </location>
</feature>
<dbReference type="InterPro" id="IPR020846">
    <property type="entry name" value="MFS_dom"/>
</dbReference>